<dbReference type="GO" id="GO:0006310">
    <property type="term" value="P:DNA recombination"/>
    <property type="evidence" value="ECO:0007669"/>
    <property type="project" value="UniProtKB-KW"/>
</dbReference>
<comment type="caution">
    <text evidence="7">The sequence shown here is derived from an EMBL/GenBank/DDBJ whole genome shotgun (WGS) entry which is preliminary data.</text>
</comment>
<dbReference type="Gene3D" id="3.30.160.390">
    <property type="entry name" value="Integrase, DNA-binding domain"/>
    <property type="match status" value="1"/>
</dbReference>
<evidence type="ECO:0000313" key="8">
    <source>
        <dbReference type="Proteomes" id="UP000485880"/>
    </source>
</evidence>
<sequence length="416" mass="46110">MVKKINRLSARTIATLSKPGRHADGGGLYLKVDAGGAKRWTFMWMRAGRQREAGLGSVIAVPLVKAREIAASYRAVLADGGDPIESRQKAQAEKQGRKTFGDVANEFLLANEPSWRNAKHRAQWRMTLEVYGKALMPVPVENIETTTVLEALKPIWQTKPETASRLRGRIEAVLDAARVAGHTPADRLNPARWKGHLDKLLPKPNKLSRGHHAAMPYLDVPRFVSRLRERETIGALALEFLILTAARTGEALGAEWPEFDLAEKLWTVPAARMKAGREHRVPLPPRAVEIIEQLAKVRTGAVAFPGQRLDKPLSNMALEMALRRLGVHDATVHGFRSAFRDWCGEETHFPREIAEAALAHVTGDKTELAYRRGDALEKRRSLMEAWGEFLTPSRNPASIDRAATSGSTPGRPFPSQ</sequence>
<dbReference type="InterPro" id="IPR011010">
    <property type="entry name" value="DNA_brk_join_enz"/>
</dbReference>
<gene>
    <name evidence="7" type="ORF">MPC4_170101</name>
</gene>
<name>A0A8B6M5F5_METTU</name>
<dbReference type="PANTHER" id="PTHR30629">
    <property type="entry name" value="PROPHAGE INTEGRASE"/>
    <property type="match status" value="1"/>
</dbReference>
<evidence type="ECO:0000256" key="2">
    <source>
        <dbReference type="ARBA" id="ARBA00022908"/>
    </source>
</evidence>
<comment type="similarity">
    <text evidence="1">Belongs to the 'phage' integrase family.</text>
</comment>
<dbReference type="InterPro" id="IPR010998">
    <property type="entry name" value="Integrase_recombinase_N"/>
</dbReference>
<protein>
    <submittedName>
        <fullName evidence="7">Integrase family protein</fullName>
    </submittedName>
</protein>
<evidence type="ECO:0000256" key="3">
    <source>
        <dbReference type="ARBA" id="ARBA00023125"/>
    </source>
</evidence>
<evidence type="ECO:0000256" key="4">
    <source>
        <dbReference type="ARBA" id="ARBA00023172"/>
    </source>
</evidence>
<dbReference type="Pfam" id="PF22022">
    <property type="entry name" value="Phage_int_M"/>
    <property type="match status" value="1"/>
</dbReference>
<keyword evidence="4" id="KW-0233">DNA recombination</keyword>
<dbReference type="SUPFAM" id="SSF56349">
    <property type="entry name" value="DNA breaking-rejoining enzymes"/>
    <property type="match status" value="1"/>
</dbReference>
<evidence type="ECO:0000259" key="6">
    <source>
        <dbReference type="PROSITE" id="PS51898"/>
    </source>
</evidence>
<evidence type="ECO:0000313" key="7">
    <source>
        <dbReference type="EMBL" id="VTZ49570.1"/>
    </source>
</evidence>
<keyword evidence="2" id="KW-0229">DNA integration</keyword>
<accession>A0A8B6M5F5</accession>
<dbReference type="InterPro" id="IPR050808">
    <property type="entry name" value="Phage_Integrase"/>
</dbReference>
<dbReference type="InterPro" id="IPR038488">
    <property type="entry name" value="Integrase_DNA-bd_sf"/>
</dbReference>
<evidence type="ECO:0000256" key="5">
    <source>
        <dbReference type="SAM" id="MobiDB-lite"/>
    </source>
</evidence>
<dbReference type="Pfam" id="PF13356">
    <property type="entry name" value="Arm-DNA-bind_3"/>
    <property type="match status" value="1"/>
</dbReference>
<dbReference type="InterPro" id="IPR053876">
    <property type="entry name" value="Phage_int_M"/>
</dbReference>
<dbReference type="PROSITE" id="PS51898">
    <property type="entry name" value="TYR_RECOMBINASE"/>
    <property type="match status" value="1"/>
</dbReference>
<organism evidence="7 8">
    <name type="scientific">Methylocella tundrae</name>
    <dbReference type="NCBI Taxonomy" id="227605"/>
    <lineage>
        <taxon>Bacteria</taxon>
        <taxon>Pseudomonadati</taxon>
        <taxon>Pseudomonadota</taxon>
        <taxon>Alphaproteobacteria</taxon>
        <taxon>Hyphomicrobiales</taxon>
        <taxon>Beijerinckiaceae</taxon>
        <taxon>Methylocella</taxon>
    </lineage>
</organism>
<reference evidence="7 8" key="1">
    <citation type="submission" date="2019-05" db="EMBL/GenBank/DDBJ databases">
        <authorList>
            <person name="Farhan Ul Haque M."/>
        </authorList>
    </citation>
    <scope>NUCLEOTIDE SEQUENCE [LARGE SCALE GENOMIC DNA]</scope>
    <source>
        <strain evidence="7">2</strain>
    </source>
</reference>
<dbReference type="Proteomes" id="UP000485880">
    <property type="component" value="Unassembled WGS sequence"/>
</dbReference>
<dbReference type="InterPro" id="IPR025166">
    <property type="entry name" value="Integrase_DNA_bind_dom"/>
</dbReference>
<dbReference type="EMBL" id="CABFMQ020000073">
    <property type="protein sequence ID" value="VTZ49570.1"/>
    <property type="molecule type" value="Genomic_DNA"/>
</dbReference>
<dbReference type="GO" id="GO:0015074">
    <property type="term" value="P:DNA integration"/>
    <property type="evidence" value="ECO:0007669"/>
    <property type="project" value="UniProtKB-KW"/>
</dbReference>
<dbReference type="Pfam" id="PF00589">
    <property type="entry name" value="Phage_integrase"/>
    <property type="match status" value="1"/>
</dbReference>
<dbReference type="InterPro" id="IPR013762">
    <property type="entry name" value="Integrase-like_cat_sf"/>
</dbReference>
<dbReference type="GO" id="GO:0003677">
    <property type="term" value="F:DNA binding"/>
    <property type="evidence" value="ECO:0007669"/>
    <property type="project" value="UniProtKB-KW"/>
</dbReference>
<dbReference type="Gene3D" id="1.10.150.130">
    <property type="match status" value="1"/>
</dbReference>
<keyword evidence="3" id="KW-0238">DNA-binding</keyword>
<dbReference type="InterPro" id="IPR002104">
    <property type="entry name" value="Integrase_catalytic"/>
</dbReference>
<feature type="region of interest" description="Disordered" evidence="5">
    <location>
        <begin position="394"/>
        <end position="416"/>
    </location>
</feature>
<keyword evidence="8" id="KW-1185">Reference proteome</keyword>
<dbReference type="PANTHER" id="PTHR30629:SF2">
    <property type="entry name" value="PROPHAGE INTEGRASE INTS-RELATED"/>
    <property type="match status" value="1"/>
</dbReference>
<dbReference type="CDD" id="cd00801">
    <property type="entry name" value="INT_P4_C"/>
    <property type="match status" value="1"/>
</dbReference>
<dbReference type="RefSeq" id="WP_174511861.1">
    <property type="nucleotide sequence ID" value="NZ_CABFMQ020000073.1"/>
</dbReference>
<feature type="domain" description="Tyr recombinase" evidence="6">
    <location>
        <begin position="210"/>
        <end position="383"/>
    </location>
</feature>
<dbReference type="AlphaFoldDB" id="A0A8B6M5F5"/>
<proteinExistence type="inferred from homology"/>
<evidence type="ECO:0000256" key="1">
    <source>
        <dbReference type="ARBA" id="ARBA00008857"/>
    </source>
</evidence>
<dbReference type="Gene3D" id="1.10.443.10">
    <property type="entry name" value="Intergrase catalytic core"/>
    <property type="match status" value="1"/>
</dbReference>